<dbReference type="Pfam" id="PF06725">
    <property type="entry name" value="3D"/>
    <property type="match status" value="1"/>
</dbReference>
<name>A0A848M600_PAELE</name>
<reference evidence="4 5" key="1">
    <citation type="submission" date="2020-04" db="EMBL/GenBank/DDBJ databases">
        <title>Paenibacillus algicola sp. nov., a novel marine bacterium producing alginate lyase.</title>
        <authorList>
            <person name="Huang H."/>
        </authorList>
    </citation>
    <scope>NUCLEOTIDE SEQUENCE [LARGE SCALE GENOMIC DNA]</scope>
    <source>
        <strain evidence="4 5">L7-75</strain>
    </source>
</reference>
<protein>
    <recommendedName>
        <fullName evidence="3">3D domain-containing protein</fullName>
    </recommendedName>
</protein>
<evidence type="ECO:0000313" key="4">
    <source>
        <dbReference type="EMBL" id="NMO96036.1"/>
    </source>
</evidence>
<sequence>MNEWKTWQRFFFFVCSVLLIGSIAGHAGHVEASRWISISSDSYSVINTTAYSRPDDTRSETSEEIVEGSYFFEVSRLYAFQPVGMRELEPYLVQLDAENQNALQEERPEEPVNDPSVPVSAPREDQVLSTMKVMATGYTAGYESTGKRPGHPQYGITFSGVKVQRDRDTVSTIAADPSVFPLGSILYIPGYGYGIVADTGSAIKGSKIDLYFATTQQVFKEWGKKEVEVQVIRRGSGQCTKEMLNRVGEAIATYRYLPSSVLEKAI</sequence>
<comment type="caution">
    <text evidence="4">The sequence shown here is derived from an EMBL/GenBank/DDBJ whole genome shotgun (WGS) entry which is preliminary data.</text>
</comment>
<keyword evidence="1" id="KW-0732">Signal</keyword>
<dbReference type="SUPFAM" id="SSF50685">
    <property type="entry name" value="Barwin-like endoglucanases"/>
    <property type="match status" value="1"/>
</dbReference>
<dbReference type="InterPro" id="IPR010611">
    <property type="entry name" value="3D_dom"/>
</dbReference>
<dbReference type="CDD" id="cd22786">
    <property type="entry name" value="DPBB_YuiC-like"/>
    <property type="match status" value="1"/>
</dbReference>
<feature type="domain" description="3D" evidence="3">
    <location>
        <begin position="171"/>
        <end position="232"/>
    </location>
</feature>
<dbReference type="AlphaFoldDB" id="A0A848M600"/>
<dbReference type="PANTHER" id="PTHR39160:SF4">
    <property type="entry name" value="RESUSCITATION-PROMOTING FACTOR RPFB"/>
    <property type="match status" value="1"/>
</dbReference>
<dbReference type="GO" id="GO:0019867">
    <property type="term" value="C:outer membrane"/>
    <property type="evidence" value="ECO:0007669"/>
    <property type="project" value="InterPro"/>
</dbReference>
<evidence type="ECO:0000256" key="1">
    <source>
        <dbReference type="ARBA" id="ARBA00022729"/>
    </source>
</evidence>
<organism evidence="4 5">
    <name type="scientific">Paenibacillus lemnae</name>
    <dbReference type="NCBI Taxonomy" id="1330551"/>
    <lineage>
        <taxon>Bacteria</taxon>
        <taxon>Bacillati</taxon>
        <taxon>Bacillota</taxon>
        <taxon>Bacilli</taxon>
        <taxon>Bacillales</taxon>
        <taxon>Paenibacillaceae</taxon>
        <taxon>Paenibacillus</taxon>
    </lineage>
</organism>
<gene>
    <name evidence="4" type="ORF">HII30_09670</name>
</gene>
<dbReference type="GO" id="GO:0004553">
    <property type="term" value="F:hydrolase activity, hydrolyzing O-glycosyl compounds"/>
    <property type="evidence" value="ECO:0007669"/>
    <property type="project" value="InterPro"/>
</dbReference>
<dbReference type="Proteomes" id="UP000565468">
    <property type="component" value="Unassembled WGS sequence"/>
</dbReference>
<dbReference type="EMBL" id="JABBPN010000007">
    <property type="protein sequence ID" value="NMO96036.1"/>
    <property type="molecule type" value="Genomic_DNA"/>
</dbReference>
<evidence type="ECO:0000256" key="2">
    <source>
        <dbReference type="SAM" id="MobiDB-lite"/>
    </source>
</evidence>
<feature type="region of interest" description="Disordered" evidence="2">
    <location>
        <begin position="102"/>
        <end position="121"/>
    </location>
</feature>
<keyword evidence="5" id="KW-1185">Reference proteome</keyword>
<accession>A0A848M600</accession>
<dbReference type="InterPro" id="IPR051933">
    <property type="entry name" value="Resuscitation_pf_RpfB"/>
</dbReference>
<dbReference type="Gene3D" id="2.40.40.10">
    <property type="entry name" value="RlpA-like domain"/>
    <property type="match status" value="1"/>
</dbReference>
<dbReference type="PANTHER" id="PTHR39160">
    <property type="entry name" value="CELL WALL-BINDING PROTEIN YOCH"/>
    <property type="match status" value="1"/>
</dbReference>
<dbReference type="InterPro" id="IPR036908">
    <property type="entry name" value="RlpA-like_sf"/>
</dbReference>
<evidence type="ECO:0000259" key="3">
    <source>
        <dbReference type="Pfam" id="PF06725"/>
    </source>
</evidence>
<dbReference type="GO" id="GO:0009254">
    <property type="term" value="P:peptidoglycan turnover"/>
    <property type="evidence" value="ECO:0007669"/>
    <property type="project" value="InterPro"/>
</dbReference>
<evidence type="ECO:0000313" key="5">
    <source>
        <dbReference type="Proteomes" id="UP000565468"/>
    </source>
</evidence>
<proteinExistence type="predicted"/>